<dbReference type="AlphaFoldDB" id="A0A921RAN6"/>
<proteinExistence type="predicted"/>
<gene>
    <name evidence="1" type="ORF">BDA96_03G110600</name>
</gene>
<dbReference type="Proteomes" id="UP000807115">
    <property type="component" value="Chromosome 3"/>
</dbReference>
<comment type="caution">
    <text evidence="1">The sequence shown here is derived from an EMBL/GenBank/DDBJ whole genome shotgun (WGS) entry which is preliminary data.</text>
</comment>
<evidence type="ECO:0000313" key="1">
    <source>
        <dbReference type="EMBL" id="KAG0537008.1"/>
    </source>
</evidence>
<accession>A0A921RAN6</accession>
<evidence type="ECO:0000313" key="2">
    <source>
        <dbReference type="Proteomes" id="UP000807115"/>
    </source>
</evidence>
<sequence length="111" mass="12233">MIYLNMQDILALRIASSSCPGKRGKRSKGSRQAATALLVKLSYIKQGLSYISRSLCLHRNVVKGAEQLVEKQGGREESVGSAADGLFKALFVSTGLTCFRVHSRWITITRF</sequence>
<protein>
    <submittedName>
        <fullName evidence="1">Uncharacterized protein</fullName>
    </submittedName>
</protein>
<organism evidence="1 2">
    <name type="scientific">Sorghum bicolor</name>
    <name type="common">Sorghum</name>
    <name type="synonym">Sorghum vulgare</name>
    <dbReference type="NCBI Taxonomy" id="4558"/>
    <lineage>
        <taxon>Eukaryota</taxon>
        <taxon>Viridiplantae</taxon>
        <taxon>Streptophyta</taxon>
        <taxon>Embryophyta</taxon>
        <taxon>Tracheophyta</taxon>
        <taxon>Spermatophyta</taxon>
        <taxon>Magnoliopsida</taxon>
        <taxon>Liliopsida</taxon>
        <taxon>Poales</taxon>
        <taxon>Poaceae</taxon>
        <taxon>PACMAD clade</taxon>
        <taxon>Panicoideae</taxon>
        <taxon>Andropogonodae</taxon>
        <taxon>Andropogoneae</taxon>
        <taxon>Sorghinae</taxon>
        <taxon>Sorghum</taxon>
    </lineage>
</organism>
<reference evidence="1" key="1">
    <citation type="journal article" date="2019" name="BMC Genomics">
        <title>A new reference genome for Sorghum bicolor reveals high levels of sequence similarity between sweet and grain genotypes: implications for the genetics of sugar metabolism.</title>
        <authorList>
            <person name="Cooper E.A."/>
            <person name="Brenton Z.W."/>
            <person name="Flinn B.S."/>
            <person name="Jenkins J."/>
            <person name="Shu S."/>
            <person name="Flowers D."/>
            <person name="Luo F."/>
            <person name="Wang Y."/>
            <person name="Xia P."/>
            <person name="Barry K."/>
            <person name="Daum C."/>
            <person name="Lipzen A."/>
            <person name="Yoshinaga Y."/>
            <person name="Schmutz J."/>
            <person name="Saski C."/>
            <person name="Vermerris W."/>
            <person name="Kresovich S."/>
        </authorList>
    </citation>
    <scope>NUCLEOTIDE SEQUENCE</scope>
</reference>
<name>A0A921RAN6_SORBI</name>
<reference evidence="1" key="2">
    <citation type="submission" date="2020-10" db="EMBL/GenBank/DDBJ databases">
        <authorList>
            <person name="Cooper E.A."/>
            <person name="Brenton Z.W."/>
            <person name="Flinn B.S."/>
            <person name="Jenkins J."/>
            <person name="Shu S."/>
            <person name="Flowers D."/>
            <person name="Luo F."/>
            <person name="Wang Y."/>
            <person name="Xia P."/>
            <person name="Barry K."/>
            <person name="Daum C."/>
            <person name="Lipzen A."/>
            <person name="Yoshinaga Y."/>
            <person name="Schmutz J."/>
            <person name="Saski C."/>
            <person name="Vermerris W."/>
            <person name="Kresovich S."/>
        </authorList>
    </citation>
    <scope>NUCLEOTIDE SEQUENCE</scope>
</reference>
<dbReference type="EMBL" id="CM027682">
    <property type="protein sequence ID" value="KAG0537008.1"/>
    <property type="molecule type" value="Genomic_DNA"/>
</dbReference>